<sequence length="100" mass="11221">MKSVCINGQCWPDDASRGCVFQSDCPLHYTCVYGQCKVPGDGKSYGTCSSSNQCPINHVCEKKKCYPVEQGLSVCTFDSDCYKSDLYQYVFQCHFSQILD</sequence>
<proteinExistence type="predicted"/>
<dbReference type="AlphaFoldDB" id="A0A915II68"/>
<evidence type="ECO:0000313" key="1">
    <source>
        <dbReference type="Proteomes" id="UP000887565"/>
    </source>
</evidence>
<accession>A0A915II68</accession>
<protein>
    <submittedName>
        <fullName evidence="2">Uncharacterized protein</fullName>
    </submittedName>
</protein>
<name>A0A915II68_ROMCU</name>
<dbReference type="Proteomes" id="UP000887565">
    <property type="component" value="Unplaced"/>
</dbReference>
<reference evidence="2" key="1">
    <citation type="submission" date="2022-11" db="UniProtKB">
        <authorList>
            <consortium name="WormBaseParasite"/>
        </authorList>
    </citation>
    <scope>IDENTIFICATION</scope>
</reference>
<organism evidence="1 2">
    <name type="scientific">Romanomermis culicivorax</name>
    <name type="common">Nematode worm</name>
    <dbReference type="NCBI Taxonomy" id="13658"/>
    <lineage>
        <taxon>Eukaryota</taxon>
        <taxon>Metazoa</taxon>
        <taxon>Ecdysozoa</taxon>
        <taxon>Nematoda</taxon>
        <taxon>Enoplea</taxon>
        <taxon>Dorylaimia</taxon>
        <taxon>Mermithida</taxon>
        <taxon>Mermithoidea</taxon>
        <taxon>Mermithidae</taxon>
        <taxon>Romanomermis</taxon>
    </lineage>
</organism>
<evidence type="ECO:0000313" key="2">
    <source>
        <dbReference type="WBParaSite" id="nRc.2.0.1.t13872-RA"/>
    </source>
</evidence>
<dbReference type="WBParaSite" id="nRc.2.0.1.t13872-RA">
    <property type="protein sequence ID" value="nRc.2.0.1.t13872-RA"/>
    <property type="gene ID" value="nRc.2.0.1.g13872"/>
</dbReference>
<keyword evidence="1" id="KW-1185">Reference proteome</keyword>